<comment type="caution">
    <text evidence="3">The sequence shown here is derived from an EMBL/GenBank/DDBJ whole genome shotgun (WGS) entry which is preliminary data.</text>
</comment>
<dbReference type="EMBL" id="CAJHUC010002609">
    <property type="protein sequence ID" value="CAD7704050.1"/>
    <property type="molecule type" value="Genomic_DNA"/>
</dbReference>
<organism evidence="3 4">
    <name type="scientific">Ostreobium quekettii</name>
    <dbReference type="NCBI Taxonomy" id="121088"/>
    <lineage>
        <taxon>Eukaryota</taxon>
        <taxon>Viridiplantae</taxon>
        <taxon>Chlorophyta</taxon>
        <taxon>core chlorophytes</taxon>
        <taxon>Ulvophyceae</taxon>
        <taxon>TCBD clade</taxon>
        <taxon>Bryopsidales</taxon>
        <taxon>Ostreobineae</taxon>
        <taxon>Ostreobiaceae</taxon>
        <taxon>Ostreobium</taxon>
    </lineage>
</organism>
<gene>
    <name evidence="3" type="ORF">OSTQU699_LOCUS9407</name>
</gene>
<keyword evidence="4" id="KW-1185">Reference proteome</keyword>
<dbReference type="Pfam" id="PF24161">
    <property type="entry name" value="CCDC39"/>
    <property type="match status" value="1"/>
</dbReference>
<evidence type="ECO:0008006" key="5">
    <source>
        <dbReference type="Google" id="ProtNLM"/>
    </source>
</evidence>
<evidence type="ECO:0000256" key="2">
    <source>
        <dbReference type="SAM" id="Coils"/>
    </source>
</evidence>
<reference evidence="3" key="1">
    <citation type="submission" date="2020-12" db="EMBL/GenBank/DDBJ databases">
        <authorList>
            <person name="Iha C."/>
        </authorList>
    </citation>
    <scope>NUCLEOTIDE SEQUENCE</scope>
</reference>
<sequence length="714" mass="82456">GRTKVEGSNLSKERRELEETINSLQVQIYKGSEKMDQFKLLMNWNQDELDQWAQAQWQKEQDNLALEKYKRQDESVVKDLNLQIERDTKNSVKTKSDLAREVTETQAAQTQLDKTADDFRALHKERQELLRQWDEAVEAMRRQDKAIQLATERFHDRKSVIRQKRKDLDAQAAFLENEVANNRELEARIEALDRETAKLRDLAGDEQKKKLEASDETEVLQNTLRKAANDLAQKTVENRNAKASLEDLRKRLDGARKKYAAVRRKLESEMGQLDALELRDSELKALHAAEERHLREAQKVTADLKAQQYRQGQALFVERKKERDLISEIAGAHAENRNMKAKIAQLEAKVAKQQEMLYNVEFQIVVMERKVSRAQGERSDEETRELNTQIERLTRELEGVNAEHAMLLAQLKKAMDNLGQASRKNKQLLGAKAKIEDSIAQLYLETEMIQKSIKSAVDEKENCMVEHDVLKLQVKRLTDVVSMRVDEVCSLENRKAQLQLSMEERKHEIGVHRDGLLVELKNVRDDVHRVILEQKERFLRAGKLKSKFETLSANKQSMFEDEPRSQAYFLIKAAQEREELQRQGDDLDAKIRKGEKEVQALQQTLEKLLDANNQLGASFRRVPNEASLKERMDLRERLDRAYDKLKFKRTEEMNIAADIQQAEIRLRALRKEVDVNKGSVAELTKKKVRVALGCAARAWGGSEPALGSGVQKDK</sequence>
<feature type="coiled-coil region" evidence="2">
    <location>
        <begin position="158"/>
        <end position="202"/>
    </location>
</feature>
<dbReference type="OrthoDB" id="10259720at2759"/>
<dbReference type="AlphaFoldDB" id="A0A8S1J8K3"/>
<proteinExistence type="predicted"/>
<evidence type="ECO:0000313" key="3">
    <source>
        <dbReference type="EMBL" id="CAD7704050.1"/>
    </source>
</evidence>
<evidence type="ECO:0000256" key="1">
    <source>
        <dbReference type="ARBA" id="ARBA00023054"/>
    </source>
</evidence>
<feature type="non-terminal residue" evidence="3">
    <location>
        <position position="714"/>
    </location>
</feature>
<evidence type="ECO:0000313" key="4">
    <source>
        <dbReference type="Proteomes" id="UP000708148"/>
    </source>
</evidence>
<accession>A0A8S1J8K3</accession>
<dbReference type="GO" id="GO:0060285">
    <property type="term" value="P:cilium-dependent cell motility"/>
    <property type="evidence" value="ECO:0007669"/>
    <property type="project" value="TreeGrafter"/>
</dbReference>
<name>A0A8S1J8K3_9CHLO</name>
<feature type="coiled-coil region" evidence="2">
    <location>
        <begin position="570"/>
        <end position="672"/>
    </location>
</feature>
<feature type="coiled-coil region" evidence="2">
    <location>
        <begin position="329"/>
        <end position="417"/>
    </location>
</feature>
<dbReference type="PANTHER" id="PTHR18962:SF0">
    <property type="entry name" value="COILED-COIL DOMAIN-CONTAINING PROTEIN 39"/>
    <property type="match status" value="1"/>
</dbReference>
<dbReference type="Proteomes" id="UP000708148">
    <property type="component" value="Unassembled WGS sequence"/>
</dbReference>
<dbReference type="PANTHER" id="PTHR18962">
    <property type="entry name" value="COILED-COIL DOMAIN-CONTAINING PROTEIN 39"/>
    <property type="match status" value="1"/>
</dbReference>
<feature type="coiled-coil region" evidence="2">
    <location>
        <begin position="231"/>
        <end position="279"/>
    </location>
</feature>
<dbReference type="GO" id="GO:0005930">
    <property type="term" value="C:axoneme"/>
    <property type="evidence" value="ECO:0007669"/>
    <property type="project" value="InterPro"/>
</dbReference>
<protein>
    <recommendedName>
        <fullName evidence="5">Coiled-coil domain-containing protein 39</fullName>
    </recommendedName>
</protein>
<keyword evidence="1 2" id="KW-0175">Coiled coil</keyword>
<dbReference type="GO" id="GO:0003341">
    <property type="term" value="P:cilium movement"/>
    <property type="evidence" value="ECO:0007669"/>
    <property type="project" value="InterPro"/>
</dbReference>
<dbReference type="GO" id="GO:0036159">
    <property type="term" value="P:inner dynein arm assembly"/>
    <property type="evidence" value="ECO:0007669"/>
    <property type="project" value="InterPro"/>
</dbReference>
<dbReference type="InterPro" id="IPR033290">
    <property type="entry name" value="CCDC39"/>
</dbReference>